<dbReference type="InterPro" id="IPR053164">
    <property type="entry name" value="IS1016-like_transposase"/>
</dbReference>
<evidence type="ECO:0000313" key="2">
    <source>
        <dbReference type="EMBL" id="TSJ47612.1"/>
    </source>
</evidence>
<evidence type="ECO:0000313" key="3">
    <source>
        <dbReference type="Proteomes" id="UP000316008"/>
    </source>
</evidence>
<evidence type="ECO:0000259" key="1">
    <source>
        <dbReference type="SMART" id="SM01126"/>
    </source>
</evidence>
<dbReference type="Proteomes" id="UP000316008">
    <property type="component" value="Unassembled WGS sequence"/>
</dbReference>
<gene>
    <name evidence="2" type="ORF">FO442_00355</name>
</gene>
<dbReference type="Pfam" id="PF12760">
    <property type="entry name" value="Zn_ribbon_IS1595"/>
    <property type="match status" value="1"/>
</dbReference>
<feature type="domain" description="ISXO2-like transposase" evidence="1">
    <location>
        <begin position="127"/>
        <end position="271"/>
    </location>
</feature>
<reference evidence="2 3" key="1">
    <citation type="submission" date="2019-07" db="EMBL/GenBank/DDBJ databases">
        <authorList>
            <person name="Huq M.A."/>
        </authorList>
    </citation>
    <scope>NUCLEOTIDE SEQUENCE [LARGE SCALE GENOMIC DNA]</scope>
    <source>
        <strain evidence="2 3">MAH-3</strain>
    </source>
</reference>
<dbReference type="EMBL" id="VLPL01000001">
    <property type="protein sequence ID" value="TSJ47612.1"/>
    <property type="molecule type" value="Genomic_DNA"/>
</dbReference>
<dbReference type="OrthoDB" id="9783459at2"/>
<dbReference type="AlphaFoldDB" id="A0A556N5Z2"/>
<keyword evidence="3" id="KW-1185">Reference proteome</keyword>
<dbReference type="NCBIfam" id="NF033547">
    <property type="entry name" value="transpos_IS1595"/>
    <property type="match status" value="1"/>
</dbReference>
<dbReference type="Pfam" id="PF12762">
    <property type="entry name" value="DDE_Tnp_IS1595"/>
    <property type="match status" value="1"/>
</dbReference>
<dbReference type="PANTHER" id="PTHR47163">
    <property type="entry name" value="DDE_TNP_IS1595 DOMAIN-CONTAINING PROTEIN"/>
    <property type="match status" value="1"/>
</dbReference>
<dbReference type="InterPro" id="IPR024442">
    <property type="entry name" value="Transposase_Zn_ribbon"/>
</dbReference>
<organism evidence="2 3">
    <name type="scientific">Fluviicola chungangensis</name>
    <dbReference type="NCBI Taxonomy" id="2597671"/>
    <lineage>
        <taxon>Bacteria</taxon>
        <taxon>Pseudomonadati</taxon>
        <taxon>Bacteroidota</taxon>
        <taxon>Flavobacteriia</taxon>
        <taxon>Flavobacteriales</taxon>
        <taxon>Crocinitomicaceae</taxon>
        <taxon>Fluviicola</taxon>
    </lineage>
</organism>
<sequence>MKGNIGIERFLKTLPSSETCLENLFEARGLGRSCSKCESEESYYLVKGRKCFQCKKCSNQVYPLKGTVMEDSKTDIRKWLIAIFLMTKSKNGYSAMRMSEDIEVTYKCAWRMCRLIRKAMSLDEIKDLDGIVEIDETYVGGKFHGFYSHSNKTAVLGICQRKGKIKTFAIKSASEKNVLPLILATVSPGALICTDEHSCYRNLKNHGYRHESIKHKDREWARNGITTNRIENCWSRFKNSIRGTYIRIRKSQNEEEPTLEYYLAEYDFRHNHRKETNVAKFLKLTGLIGFNLSDHFIPDTSRR</sequence>
<protein>
    <submittedName>
        <fullName evidence="2">IS1595 family transposase</fullName>
    </submittedName>
</protein>
<dbReference type="InterPro" id="IPR024445">
    <property type="entry name" value="Tnp_ISXO2-like"/>
</dbReference>
<accession>A0A556N5Z2</accession>
<dbReference type="PANTHER" id="PTHR47163:SF2">
    <property type="entry name" value="SI:DKEY-17M8.2"/>
    <property type="match status" value="1"/>
</dbReference>
<proteinExistence type="predicted"/>
<dbReference type="SMART" id="SM01126">
    <property type="entry name" value="DDE_Tnp_IS1595"/>
    <property type="match status" value="1"/>
</dbReference>
<name>A0A556N5Z2_9FLAO</name>
<comment type="caution">
    <text evidence="2">The sequence shown here is derived from an EMBL/GenBank/DDBJ whole genome shotgun (WGS) entry which is preliminary data.</text>
</comment>